<evidence type="ECO:0000313" key="6">
    <source>
        <dbReference type="Proteomes" id="UP001595973"/>
    </source>
</evidence>
<dbReference type="RefSeq" id="WP_380720425.1">
    <property type="nucleotide sequence ID" value="NZ_JBHSGI010000031.1"/>
</dbReference>
<dbReference type="InterPro" id="IPR038404">
    <property type="entry name" value="TRAP_DctP_sf"/>
</dbReference>
<dbReference type="PANTHER" id="PTHR33376">
    <property type="match status" value="1"/>
</dbReference>
<sequence length="380" mass="40580">MKRLTALRSTLTAAALLSVATAAGATDIRYATGFAPGTTGAISAIATAEKLSELTNGAMKMEVFPQSLLSFGEMNAGVRDGIADAGFVLLPYFPAEFRNTGMIADLTMIFTLKNTGDRGGLAWTGALTEYIMLNCDACQAEMAAQNQVYTSTSATEYALMCTKPLGTTEDLKGLKIRVAGANWSRWAQNVGATPVSLPQNELYEGLSQGIIDCTISGMTEINDAGLSDVLKAVMVDVPGGGFGGSAMMNINRDVWQSLSVDERMAYARAATFAGAKLAWDYRVGNTKGRETAEAKGIDVVDADAALRTATEEWIHQDFDGIAKLYAEKYALKGTDESVATFMQIFEKWNGLVANVDSAEALSDLIWEQIGTKVDFATYGM</sequence>
<evidence type="ECO:0000313" key="5">
    <source>
        <dbReference type="EMBL" id="MFC4670876.1"/>
    </source>
</evidence>
<accession>A0ABV9KMQ1</accession>
<dbReference type="EMBL" id="JBHSGI010000031">
    <property type="protein sequence ID" value="MFC4670876.1"/>
    <property type="molecule type" value="Genomic_DNA"/>
</dbReference>
<comment type="caution">
    <text evidence="5">The sequence shown here is derived from an EMBL/GenBank/DDBJ whole genome shotgun (WGS) entry which is preliminary data.</text>
</comment>
<evidence type="ECO:0000256" key="4">
    <source>
        <dbReference type="SAM" id="SignalP"/>
    </source>
</evidence>
<dbReference type="InterPro" id="IPR018389">
    <property type="entry name" value="DctP_fam"/>
</dbReference>
<feature type="chain" id="PRO_5045888645" evidence="4">
    <location>
        <begin position="26"/>
        <end position="380"/>
    </location>
</feature>
<proteinExistence type="predicted"/>
<organism evidence="5 6">
    <name type="scientific">Seohaeicola nanhaiensis</name>
    <dbReference type="NCBI Taxonomy" id="1387282"/>
    <lineage>
        <taxon>Bacteria</taxon>
        <taxon>Pseudomonadati</taxon>
        <taxon>Pseudomonadota</taxon>
        <taxon>Alphaproteobacteria</taxon>
        <taxon>Rhodobacterales</taxon>
        <taxon>Roseobacteraceae</taxon>
        <taxon>Seohaeicola</taxon>
    </lineage>
</organism>
<keyword evidence="3" id="KW-0574">Periplasm</keyword>
<dbReference type="PANTHER" id="PTHR33376:SF15">
    <property type="entry name" value="BLL6794 PROTEIN"/>
    <property type="match status" value="1"/>
</dbReference>
<evidence type="ECO:0000256" key="1">
    <source>
        <dbReference type="ARBA" id="ARBA00004418"/>
    </source>
</evidence>
<protein>
    <submittedName>
        <fullName evidence="5">C4-dicarboxylate TRAP transporter substrate-binding protein</fullName>
    </submittedName>
</protein>
<evidence type="ECO:0000256" key="2">
    <source>
        <dbReference type="ARBA" id="ARBA00022729"/>
    </source>
</evidence>
<gene>
    <name evidence="5" type="ORF">ACFO5X_20175</name>
</gene>
<reference evidence="6" key="1">
    <citation type="journal article" date="2019" name="Int. J. Syst. Evol. Microbiol.">
        <title>The Global Catalogue of Microorganisms (GCM) 10K type strain sequencing project: providing services to taxonomists for standard genome sequencing and annotation.</title>
        <authorList>
            <consortium name="The Broad Institute Genomics Platform"/>
            <consortium name="The Broad Institute Genome Sequencing Center for Infectious Disease"/>
            <person name="Wu L."/>
            <person name="Ma J."/>
        </authorList>
    </citation>
    <scope>NUCLEOTIDE SEQUENCE [LARGE SCALE GENOMIC DNA]</scope>
    <source>
        <strain evidence="6">CGMCC 4.7283</strain>
    </source>
</reference>
<dbReference type="Pfam" id="PF03480">
    <property type="entry name" value="DctP"/>
    <property type="match status" value="1"/>
</dbReference>
<dbReference type="Gene3D" id="3.40.190.170">
    <property type="entry name" value="Bacterial extracellular solute-binding protein, family 7"/>
    <property type="match status" value="1"/>
</dbReference>
<comment type="subcellular location">
    <subcellularLocation>
        <location evidence="1">Periplasm</location>
    </subcellularLocation>
</comment>
<keyword evidence="6" id="KW-1185">Reference proteome</keyword>
<evidence type="ECO:0000256" key="3">
    <source>
        <dbReference type="ARBA" id="ARBA00022764"/>
    </source>
</evidence>
<keyword evidence="2 4" id="KW-0732">Signal</keyword>
<feature type="signal peptide" evidence="4">
    <location>
        <begin position="1"/>
        <end position="25"/>
    </location>
</feature>
<dbReference type="CDD" id="cd13666">
    <property type="entry name" value="PBP2_TRAP_DctP_like_1"/>
    <property type="match status" value="1"/>
</dbReference>
<name>A0ABV9KMQ1_9RHOB</name>
<dbReference type="Proteomes" id="UP001595973">
    <property type="component" value="Unassembled WGS sequence"/>
</dbReference>